<dbReference type="EMBL" id="JAPVEA010000008">
    <property type="protein sequence ID" value="KAJ5438199.1"/>
    <property type="molecule type" value="Genomic_DNA"/>
</dbReference>
<dbReference type="AlphaFoldDB" id="A0AAD6BWH0"/>
<accession>A0AAD6BWH0</accession>
<proteinExistence type="predicted"/>
<comment type="caution">
    <text evidence="1">The sequence shown here is derived from an EMBL/GenBank/DDBJ whole genome shotgun (WGS) entry which is preliminary data.</text>
</comment>
<protein>
    <submittedName>
        <fullName evidence="1">Uncharacterized protein</fullName>
    </submittedName>
</protein>
<dbReference type="RefSeq" id="XP_056761428.1">
    <property type="nucleotide sequence ID" value="XM_056912579.1"/>
</dbReference>
<gene>
    <name evidence="1" type="ORF">N7458_009197</name>
</gene>
<organism evidence="1 2">
    <name type="scientific">Penicillium daleae</name>
    <dbReference type="NCBI Taxonomy" id="63821"/>
    <lineage>
        <taxon>Eukaryota</taxon>
        <taxon>Fungi</taxon>
        <taxon>Dikarya</taxon>
        <taxon>Ascomycota</taxon>
        <taxon>Pezizomycotina</taxon>
        <taxon>Eurotiomycetes</taxon>
        <taxon>Eurotiomycetidae</taxon>
        <taxon>Eurotiales</taxon>
        <taxon>Aspergillaceae</taxon>
        <taxon>Penicillium</taxon>
    </lineage>
</organism>
<dbReference type="Proteomes" id="UP001213681">
    <property type="component" value="Unassembled WGS sequence"/>
</dbReference>
<sequence length="74" mass="8589">MLAYACNVVNLSDFDNSEIRRVILPRIERDYERTLKVFDKFLKLYPEAKTLLTSKPATKGKRGRIEALPTMETI</sequence>
<dbReference type="GeneID" id="81602822"/>
<evidence type="ECO:0000313" key="1">
    <source>
        <dbReference type="EMBL" id="KAJ5438199.1"/>
    </source>
</evidence>
<reference evidence="1" key="2">
    <citation type="journal article" date="2023" name="IMA Fungus">
        <title>Comparative genomic study of the Penicillium genus elucidates a diverse pangenome and 15 lateral gene transfer events.</title>
        <authorList>
            <person name="Petersen C."/>
            <person name="Sorensen T."/>
            <person name="Nielsen M.R."/>
            <person name="Sondergaard T.E."/>
            <person name="Sorensen J.L."/>
            <person name="Fitzpatrick D.A."/>
            <person name="Frisvad J.C."/>
            <person name="Nielsen K.L."/>
        </authorList>
    </citation>
    <scope>NUCLEOTIDE SEQUENCE</scope>
    <source>
        <strain evidence="1">IBT 16125</strain>
    </source>
</reference>
<evidence type="ECO:0000313" key="2">
    <source>
        <dbReference type="Proteomes" id="UP001213681"/>
    </source>
</evidence>
<name>A0AAD6BWH0_9EURO</name>
<reference evidence="1" key="1">
    <citation type="submission" date="2022-12" db="EMBL/GenBank/DDBJ databases">
        <authorList>
            <person name="Petersen C."/>
        </authorList>
    </citation>
    <scope>NUCLEOTIDE SEQUENCE</scope>
    <source>
        <strain evidence="1">IBT 16125</strain>
    </source>
</reference>
<keyword evidence="2" id="KW-1185">Reference proteome</keyword>